<evidence type="ECO:0000313" key="1">
    <source>
        <dbReference type="EMBL" id="KAI6084426.1"/>
    </source>
</evidence>
<dbReference type="Proteomes" id="UP001497680">
    <property type="component" value="Unassembled WGS sequence"/>
</dbReference>
<organism evidence="1 2">
    <name type="scientific">Hypoxylon rubiginosum</name>
    <dbReference type="NCBI Taxonomy" id="110542"/>
    <lineage>
        <taxon>Eukaryota</taxon>
        <taxon>Fungi</taxon>
        <taxon>Dikarya</taxon>
        <taxon>Ascomycota</taxon>
        <taxon>Pezizomycotina</taxon>
        <taxon>Sordariomycetes</taxon>
        <taxon>Xylariomycetidae</taxon>
        <taxon>Xylariales</taxon>
        <taxon>Hypoxylaceae</taxon>
        <taxon>Hypoxylon</taxon>
    </lineage>
</organism>
<evidence type="ECO:0000313" key="2">
    <source>
        <dbReference type="Proteomes" id="UP001497680"/>
    </source>
</evidence>
<proteinExistence type="predicted"/>
<comment type="caution">
    <text evidence="1">The sequence shown here is derived from an EMBL/GenBank/DDBJ whole genome shotgun (WGS) entry which is preliminary data.</text>
</comment>
<gene>
    <name evidence="1" type="ORF">F4821DRAFT_170589</name>
</gene>
<sequence>MAALSPLDRLMPRGYVRQLFCFPSTHADVPRVLKAGLAGVVADVPYLLAGVSTQRISLTEPYQTLEDVFSEEDLSDVLDYAAMKRENFPPAAFIAPGIVPPTTQPPFPDPMPVFHARVSLVKGGFVLCVAVHHCTTDITGFGALLKLWASHCRTGASAAVGLDAAWLDRGALLEQPDGANRAAPASIPQLLHVRGLTDYARVSAASAQPSDPTTCIFFFPQQSLQFLKHAVNGHIASQGISGWVSTGDILTALLWSAILAAELDPTSGSLEGTNTIGFPVQFRSHLRPSLPPDYLGAAFIMTSATNSRADLVSFAANTNAPHGEAPLDPVSLSRLAKIACTIRSSLRRVDEESVRDVLMYLDATSENHPPITLGPRHDGISIVSWADQSMYELDWGDVIGRCDAVRLPKLMFKRYPIVLPRVPAGVNGSEGGLEVIVSFDRHVMERFQYSWPIHRWAALRCQP</sequence>
<protein>
    <submittedName>
        <fullName evidence="1">Uncharacterized protein</fullName>
    </submittedName>
</protein>
<keyword evidence="2" id="KW-1185">Reference proteome</keyword>
<name>A0ACC0CVT3_9PEZI</name>
<dbReference type="EMBL" id="MU394337">
    <property type="protein sequence ID" value="KAI6084426.1"/>
    <property type="molecule type" value="Genomic_DNA"/>
</dbReference>
<accession>A0ACC0CVT3</accession>
<reference evidence="1 2" key="1">
    <citation type="journal article" date="2022" name="New Phytol.">
        <title>Ecological generalism drives hyperdiversity of secondary metabolite gene clusters in xylarialean endophytes.</title>
        <authorList>
            <person name="Franco M.E.E."/>
            <person name="Wisecaver J.H."/>
            <person name="Arnold A.E."/>
            <person name="Ju Y.M."/>
            <person name="Slot J.C."/>
            <person name="Ahrendt S."/>
            <person name="Moore L.P."/>
            <person name="Eastman K.E."/>
            <person name="Scott K."/>
            <person name="Konkel Z."/>
            <person name="Mondo S.J."/>
            <person name="Kuo A."/>
            <person name="Hayes R.D."/>
            <person name="Haridas S."/>
            <person name="Andreopoulos B."/>
            <person name="Riley R."/>
            <person name="LaButti K."/>
            <person name="Pangilinan J."/>
            <person name="Lipzen A."/>
            <person name="Amirebrahimi M."/>
            <person name="Yan J."/>
            <person name="Adam C."/>
            <person name="Keymanesh K."/>
            <person name="Ng V."/>
            <person name="Louie K."/>
            <person name="Northen T."/>
            <person name="Drula E."/>
            <person name="Henrissat B."/>
            <person name="Hsieh H.M."/>
            <person name="Youens-Clark K."/>
            <person name="Lutzoni F."/>
            <person name="Miadlikowska J."/>
            <person name="Eastwood D.C."/>
            <person name="Hamelin R.C."/>
            <person name="Grigoriev I.V."/>
            <person name="U'Ren J.M."/>
        </authorList>
    </citation>
    <scope>NUCLEOTIDE SEQUENCE [LARGE SCALE GENOMIC DNA]</scope>
    <source>
        <strain evidence="1 2">ER1909</strain>
    </source>
</reference>